<dbReference type="InterPro" id="IPR029442">
    <property type="entry name" value="GyrI-like"/>
</dbReference>
<dbReference type="Pfam" id="PF06445">
    <property type="entry name" value="GyrI-like"/>
    <property type="match status" value="1"/>
</dbReference>
<accession>A0A429X2N7</accession>
<sequence>MQLSIITSIRTNNFNDKHVMDKIKNMWESASKSLTNYEGNVYGVYYDYESDYKGDYSIGVATEKNGGTPIEITTEKHEIFKVDSTDDQGVFKAWSNIWNLEESGTLNRAYTVDFEKYLPNGEIEIHIAVE</sequence>
<dbReference type="AlphaFoldDB" id="A0A429X2N7"/>
<name>A0A429X2N7_SIMTE</name>
<evidence type="ECO:0000259" key="1">
    <source>
        <dbReference type="SMART" id="SM00871"/>
    </source>
</evidence>
<protein>
    <submittedName>
        <fullName evidence="2">AraC family transcriptional regulator</fullName>
    </submittedName>
</protein>
<dbReference type="EMBL" id="QYTW02000032">
    <property type="protein sequence ID" value="RST57548.1"/>
    <property type="molecule type" value="Genomic_DNA"/>
</dbReference>
<evidence type="ECO:0000313" key="2">
    <source>
        <dbReference type="EMBL" id="RST57548.1"/>
    </source>
</evidence>
<dbReference type="SMART" id="SM00871">
    <property type="entry name" value="AraC_E_bind"/>
    <property type="match status" value="1"/>
</dbReference>
<proteinExistence type="predicted"/>
<evidence type="ECO:0000313" key="3">
    <source>
        <dbReference type="Proteomes" id="UP000287296"/>
    </source>
</evidence>
<dbReference type="Proteomes" id="UP000287296">
    <property type="component" value="Unassembled WGS sequence"/>
</dbReference>
<dbReference type="OrthoDB" id="3173400at2"/>
<feature type="domain" description="AraC effector-binding" evidence="1">
    <location>
        <begin position="1"/>
        <end position="130"/>
    </location>
</feature>
<comment type="caution">
    <text evidence="2">The sequence shown here is derived from an EMBL/GenBank/DDBJ whole genome shotgun (WGS) entry which is preliminary data.</text>
</comment>
<dbReference type="InterPro" id="IPR010499">
    <property type="entry name" value="AraC_E-bd"/>
</dbReference>
<dbReference type="InterPro" id="IPR011256">
    <property type="entry name" value="Reg_factor_effector_dom_sf"/>
</dbReference>
<organism evidence="2 3">
    <name type="scientific">Siminovitchia terrae</name>
    <name type="common">Bacillus terrae</name>
    <dbReference type="NCBI Taxonomy" id="1914933"/>
    <lineage>
        <taxon>Bacteria</taxon>
        <taxon>Bacillati</taxon>
        <taxon>Bacillota</taxon>
        <taxon>Bacilli</taxon>
        <taxon>Bacillales</taxon>
        <taxon>Bacillaceae</taxon>
        <taxon>Siminovitchia</taxon>
    </lineage>
</organism>
<reference evidence="2 3" key="1">
    <citation type="submission" date="2018-12" db="EMBL/GenBank/DDBJ databases">
        <authorList>
            <person name="Sun L."/>
            <person name="Chen Z."/>
        </authorList>
    </citation>
    <scope>NUCLEOTIDE SEQUENCE [LARGE SCALE GENOMIC DNA]</scope>
    <source>
        <strain evidence="2 3">LMG 29736</strain>
    </source>
</reference>
<gene>
    <name evidence="2" type="ORF">D5F11_022280</name>
</gene>
<dbReference type="PANTHER" id="PTHR36444:SF2">
    <property type="entry name" value="TRANSCRIPTIONAL REGULATOR PROTEIN YOBU-RELATED"/>
    <property type="match status" value="1"/>
</dbReference>
<dbReference type="Gene3D" id="3.20.80.10">
    <property type="entry name" value="Regulatory factor, effector binding domain"/>
    <property type="match status" value="1"/>
</dbReference>
<dbReference type="RefSeq" id="WP_120118505.1">
    <property type="nucleotide sequence ID" value="NZ_BORI01000004.1"/>
</dbReference>
<dbReference type="PANTHER" id="PTHR36444">
    <property type="entry name" value="TRANSCRIPTIONAL REGULATOR PROTEIN YOBU-RELATED"/>
    <property type="match status" value="1"/>
</dbReference>
<dbReference type="InterPro" id="IPR053182">
    <property type="entry name" value="YobU-like_regulator"/>
</dbReference>